<reference evidence="1" key="1">
    <citation type="submission" date="2022-08" db="EMBL/GenBank/DDBJ databases">
        <authorList>
            <person name="Gutierrez-Valencia J."/>
        </authorList>
    </citation>
    <scope>NUCLEOTIDE SEQUENCE</scope>
</reference>
<name>A0AAV0HQF0_9ROSI</name>
<protein>
    <submittedName>
        <fullName evidence="1">Uncharacterized protein</fullName>
    </submittedName>
</protein>
<gene>
    <name evidence="1" type="ORF">LITE_LOCUS5487</name>
</gene>
<dbReference type="AlphaFoldDB" id="A0AAV0HQF0"/>
<comment type="caution">
    <text evidence="1">The sequence shown here is derived from an EMBL/GenBank/DDBJ whole genome shotgun (WGS) entry which is preliminary data.</text>
</comment>
<dbReference type="EMBL" id="CAMGYJ010000002">
    <property type="protein sequence ID" value="CAI0387524.1"/>
    <property type="molecule type" value="Genomic_DNA"/>
</dbReference>
<dbReference type="Proteomes" id="UP001154282">
    <property type="component" value="Unassembled WGS sequence"/>
</dbReference>
<organism evidence="1 2">
    <name type="scientific">Linum tenue</name>
    <dbReference type="NCBI Taxonomy" id="586396"/>
    <lineage>
        <taxon>Eukaryota</taxon>
        <taxon>Viridiplantae</taxon>
        <taxon>Streptophyta</taxon>
        <taxon>Embryophyta</taxon>
        <taxon>Tracheophyta</taxon>
        <taxon>Spermatophyta</taxon>
        <taxon>Magnoliopsida</taxon>
        <taxon>eudicotyledons</taxon>
        <taxon>Gunneridae</taxon>
        <taxon>Pentapetalae</taxon>
        <taxon>rosids</taxon>
        <taxon>fabids</taxon>
        <taxon>Malpighiales</taxon>
        <taxon>Linaceae</taxon>
        <taxon>Linum</taxon>
    </lineage>
</organism>
<keyword evidence="2" id="KW-1185">Reference proteome</keyword>
<proteinExistence type="predicted"/>
<evidence type="ECO:0000313" key="2">
    <source>
        <dbReference type="Proteomes" id="UP001154282"/>
    </source>
</evidence>
<evidence type="ECO:0000313" key="1">
    <source>
        <dbReference type="EMBL" id="CAI0387524.1"/>
    </source>
</evidence>
<sequence length="63" mass="7211">MILFLFGYLSPSFRSMNSGSLRTKKWEELSFHVHHPAAFDPKGDDTPKLLICALIACSYPRRI</sequence>
<accession>A0AAV0HQF0</accession>